<evidence type="ECO:0000313" key="9">
    <source>
        <dbReference type="Proteomes" id="UP000231282"/>
    </source>
</evidence>
<sequence>MHSYKIEGIVLGRRNFGEGDRVVTILSKERGKILLLAKGVRKISSRRGPHIEVFNLVRGQVFLGKTWDILGEITAIENFPSLRQSLSRISVAYEMSEIVNKFLPEGENNLAVFNLLKTKFRQLNNTKYLNLDNFLWSFKVHLLNLTGFWPKGKKISRYQVDQYIEAITQSKIKSKKIRI</sequence>
<evidence type="ECO:0000256" key="3">
    <source>
        <dbReference type="ARBA" id="ARBA00022763"/>
    </source>
</evidence>
<dbReference type="InterPro" id="IPR037278">
    <property type="entry name" value="ARFGAP/RecO"/>
</dbReference>
<evidence type="ECO:0000313" key="8">
    <source>
        <dbReference type="EMBL" id="PIS15177.1"/>
    </source>
</evidence>
<reference evidence="9" key="1">
    <citation type="submission" date="2017-09" db="EMBL/GenBank/DDBJ databases">
        <title>Depth-based differentiation of microbial function through sediment-hosted aquifers and enrichment of novel symbionts in the deep terrestrial subsurface.</title>
        <authorList>
            <person name="Probst A.J."/>
            <person name="Ladd B."/>
            <person name="Jarett J.K."/>
            <person name="Geller-Mcgrath D.E."/>
            <person name="Sieber C.M.K."/>
            <person name="Emerson J.B."/>
            <person name="Anantharaman K."/>
            <person name="Thomas B.C."/>
            <person name="Malmstrom R."/>
            <person name="Stieglmeier M."/>
            <person name="Klingl A."/>
            <person name="Woyke T."/>
            <person name="Ryan C.M."/>
            <person name="Banfield J.F."/>
        </authorList>
    </citation>
    <scope>NUCLEOTIDE SEQUENCE [LARGE SCALE GENOMIC DNA]</scope>
</reference>
<keyword evidence="3" id="KW-0227">DNA damage</keyword>
<dbReference type="GO" id="GO:0043590">
    <property type="term" value="C:bacterial nucleoid"/>
    <property type="evidence" value="ECO:0007669"/>
    <property type="project" value="TreeGrafter"/>
</dbReference>
<dbReference type="SUPFAM" id="SSF57863">
    <property type="entry name" value="ArfGap/RecO-like zinc finger"/>
    <property type="match status" value="1"/>
</dbReference>
<dbReference type="Pfam" id="PF02565">
    <property type="entry name" value="RecO_C"/>
    <property type="match status" value="1"/>
</dbReference>
<dbReference type="AlphaFoldDB" id="A0A2H0WRB7"/>
<evidence type="ECO:0000256" key="1">
    <source>
        <dbReference type="ARBA" id="ARBA00007452"/>
    </source>
</evidence>
<dbReference type="Gene3D" id="2.40.50.140">
    <property type="entry name" value="Nucleic acid-binding proteins"/>
    <property type="match status" value="1"/>
</dbReference>
<dbReference type="InterPro" id="IPR022572">
    <property type="entry name" value="DNA_rep/recomb_RecO_N"/>
</dbReference>
<dbReference type="GO" id="GO:0006310">
    <property type="term" value="P:DNA recombination"/>
    <property type="evidence" value="ECO:0007669"/>
    <property type="project" value="UniProtKB-KW"/>
</dbReference>
<dbReference type="Pfam" id="PF11967">
    <property type="entry name" value="RecO_N"/>
    <property type="match status" value="1"/>
</dbReference>
<dbReference type="EMBL" id="PEZH01000023">
    <property type="protein sequence ID" value="PIS15177.1"/>
    <property type="molecule type" value="Genomic_DNA"/>
</dbReference>
<dbReference type="InterPro" id="IPR003717">
    <property type="entry name" value="RecO"/>
</dbReference>
<name>A0A2H0WRB7_9BACT</name>
<dbReference type="Gene3D" id="1.20.1440.120">
    <property type="entry name" value="Recombination protein O, C-terminal domain"/>
    <property type="match status" value="1"/>
</dbReference>
<evidence type="ECO:0000256" key="4">
    <source>
        <dbReference type="ARBA" id="ARBA00023172"/>
    </source>
</evidence>
<dbReference type="NCBIfam" id="TIGR00613">
    <property type="entry name" value="reco"/>
    <property type="match status" value="1"/>
</dbReference>
<evidence type="ECO:0000259" key="7">
    <source>
        <dbReference type="Pfam" id="PF11967"/>
    </source>
</evidence>
<evidence type="ECO:0000256" key="6">
    <source>
        <dbReference type="ARBA" id="ARBA00033409"/>
    </source>
</evidence>
<dbReference type="PANTHER" id="PTHR33991:SF1">
    <property type="entry name" value="DNA REPAIR PROTEIN RECO"/>
    <property type="match status" value="1"/>
</dbReference>
<comment type="caution">
    <text evidence="8">The sequence shown here is derived from an EMBL/GenBank/DDBJ whole genome shotgun (WGS) entry which is preliminary data.</text>
</comment>
<dbReference type="InterPro" id="IPR042242">
    <property type="entry name" value="RecO_C"/>
</dbReference>
<dbReference type="GO" id="GO:0006302">
    <property type="term" value="P:double-strand break repair"/>
    <property type="evidence" value="ECO:0007669"/>
    <property type="project" value="TreeGrafter"/>
</dbReference>
<dbReference type="SUPFAM" id="SSF50249">
    <property type="entry name" value="Nucleic acid-binding proteins"/>
    <property type="match status" value="1"/>
</dbReference>
<dbReference type="InterPro" id="IPR012340">
    <property type="entry name" value="NA-bd_OB-fold"/>
</dbReference>
<organism evidence="8 9">
    <name type="scientific">Candidatus Shapirobacteria bacterium CG09_land_8_20_14_0_10_38_17</name>
    <dbReference type="NCBI Taxonomy" id="1974884"/>
    <lineage>
        <taxon>Bacteria</taxon>
        <taxon>Candidatus Shapironibacteriota</taxon>
    </lineage>
</organism>
<gene>
    <name evidence="8" type="primary">recO</name>
    <name evidence="8" type="ORF">COT63_01300</name>
</gene>
<keyword evidence="4" id="KW-0233">DNA recombination</keyword>
<feature type="domain" description="DNA replication/recombination mediator RecO N-terminal" evidence="7">
    <location>
        <begin position="1"/>
        <end position="78"/>
    </location>
</feature>
<dbReference type="Proteomes" id="UP000231282">
    <property type="component" value="Unassembled WGS sequence"/>
</dbReference>
<evidence type="ECO:0000256" key="2">
    <source>
        <dbReference type="ARBA" id="ARBA00021310"/>
    </source>
</evidence>
<dbReference type="PANTHER" id="PTHR33991">
    <property type="entry name" value="DNA REPAIR PROTEIN RECO"/>
    <property type="match status" value="1"/>
</dbReference>
<comment type="similarity">
    <text evidence="1">Belongs to the RecO family.</text>
</comment>
<proteinExistence type="inferred from homology"/>
<protein>
    <recommendedName>
        <fullName evidence="2">DNA repair protein RecO</fullName>
    </recommendedName>
    <alternativeName>
        <fullName evidence="6">Recombination protein O</fullName>
    </alternativeName>
</protein>
<evidence type="ECO:0000256" key="5">
    <source>
        <dbReference type="ARBA" id="ARBA00023204"/>
    </source>
</evidence>
<accession>A0A2H0WRB7</accession>
<keyword evidence="5" id="KW-0234">DNA repair</keyword>